<dbReference type="KEGG" id="hat:RC74_21245"/>
<dbReference type="EMBL" id="CP014327">
    <property type="protein sequence ID" value="AML53786.1"/>
    <property type="molecule type" value="Genomic_DNA"/>
</dbReference>
<reference evidence="2 3" key="1">
    <citation type="submission" date="2016-02" db="EMBL/GenBank/DDBJ databases">
        <title>Complete genome sequence of Halocynthiibacter arcticus PAMC 20958t from arctic marine sediment.</title>
        <authorList>
            <person name="Lee Y.M."/>
            <person name="Baek K."/>
            <person name="Lee H.K."/>
            <person name="Shin S.C."/>
        </authorList>
    </citation>
    <scope>NUCLEOTIDE SEQUENCE [LARGE SCALE GENOMIC DNA]</scope>
    <source>
        <strain evidence="2">PAMC 20958</strain>
    </source>
</reference>
<keyword evidence="3" id="KW-1185">Reference proteome</keyword>
<gene>
    <name evidence="2" type="ORF">RC74_21245</name>
</gene>
<proteinExistence type="predicted"/>
<feature type="region of interest" description="Disordered" evidence="1">
    <location>
        <begin position="1"/>
        <end position="27"/>
    </location>
</feature>
<dbReference type="AlphaFoldDB" id="A0A126V7D8"/>
<sequence length="136" mass="14824">MTTENRSLDVLNSNGDPSLESVETESVEQVSQGTGAVLRGLDRVSTELQDFELATGESFMVGPLLVTLKECRYPQDNPSGDAFAYLTIEDRLQGEIVFEGWMIGSAPALNALDHSRYDVWVLHCKTSSGDDIAPAE</sequence>
<protein>
    <recommendedName>
        <fullName evidence="4">DUF2155 domain-containing protein</fullName>
    </recommendedName>
</protein>
<name>A0A126V7D8_9RHOB</name>
<evidence type="ECO:0008006" key="4">
    <source>
        <dbReference type="Google" id="ProtNLM"/>
    </source>
</evidence>
<dbReference type="STRING" id="1579316.RC74_21245"/>
<dbReference type="Pfam" id="PF09923">
    <property type="entry name" value="DUF2155"/>
    <property type="match status" value="1"/>
</dbReference>
<dbReference type="InterPro" id="IPR019225">
    <property type="entry name" value="DUF2155"/>
</dbReference>
<evidence type="ECO:0000313" key="2">
    <source>
        <dbReference type="EMBL" id="AML53786.1"/>
    </source>
</evidence>
<evidence type="ECO:0000313" key="3">
    <source>
        <dbReference type="Proteomes" id="UP000070371"/>
    </source>
</evidence>
<accession>A0A126V7D8</accession>
<feature type="compositionally biased region" description="Polar residues" evidence="1">
    <location>
        <begin position="1"/>
        <end position="16"/>
    </location>
</feature>
<organism evidence="2 3">
    <name type="scientific">Falsihalocynthiibacter arcticus</name>
    <dbReference type="NCBI Taxonomy" id="1579316"/>
    <lineage>
        <taxon>Bacteria</taxon>
        <taxon>Pseudomonadati</taxon>
        <taxon>Pseudomonadota</taxon>
        <taxon>Alphaproteobacteria</taxon>
        <taxon>Rhodobacterales</taxon>
        <taxon>Roseobacteraceae</taxon>
        <taxon>Falsihalocynthiibacter</taxon>
    </lineage>
</organism>
<evidence type="ECO:0000256" key="1">
    <source>
        <dbReference type="SAM" id="MobiDB-lite"/>
    </source>
</evidence>
<dbReference type="Proteomes" id="UP000070371">
    <property type="component" value="Chromosome"/>
</dbReference>